<dbReference type="GO" id="GO:0016020">
    <property type="term" value="C:membrane"/>
    <property type="evidence" value="ECO:0007669"/>
    <property type="project" value="InterPro"/>
</dbReference>
<proteinExistence type="predicted"/>
<feature type="transmembrane region" description="Helical" evidence="2">
    <location>
        <begin position="236"/>
        <end position="252"/>
    </location>
</feature>
<feature type="domain" description="EamA" evidence="3">
    <location>
        <begin position="145"/>
        <end position="274"/>
    </location>
</feature>
<feature type="transmembrane region" description="Helical" evidence="2">
    <location>
        <begin position="122"/>
        <end position="139"/>
    </location>
</feature>
<dbReference type="InterPro" id="IPR000620">
    <property type="entry name" value="EamA_dom"/>
</dbReference>
<dbReference type="AlphaFoldDB" id="A0A2T1KQA7"/>
<keyword evidence="2" id="KW-0472">Membrane</keyword>
<accession>A0A2T1KQA7</accession>
<feature type="domain" description="EamA" evidence="3">
    <location>
        <begin position="8"/>
        <end position="138"/>
    </location>
</feature>
<evidence type="ECO:0000256" key="2">
    <source>
        <dbReference type="SAM" id="Phobius"/>
    </source>
</evidence>
<protein>
    <recommendedName>
        <fullName evidence="3">EamA domain-containing protein</fullName>
    </recommendedName>
</protein>
<keyword evidence="5" id="KW-1185">Reference proteome</keyword>
<dbReference type="Proteomes" id="UP000239866">
    <property type="component" value="Unassembled WGS sequence"/>
</dbReference>
<feature type="transmembrane region" description="Helical" evidence="2">
    <location>
        <begin position="145"/>
        <end position="165"/>
    </location>
</feature>
<feature type="transmembrane region" description="Helical" evidence="2">
    <location>
        <begin position="36"/>
        <end position="54"/>
    </location>
</feature>
<dbReference type="InterPro" id="IPR037185">
    <property type="entry name" value="EmrE-like"/>
</dbReference>
<dbReference type="RefSeq" id="WP_106761599.1">
    <property type="nucleotide sequence ID" value="NZ_PXNP01000020.1"/>
</dbReference>
<feature type="transmembrane region" description="Helical" evidence="2">
    <location>
        <begin position="98"/>
        <end position="115"/>
    </location>
</feature>
<evidence type="ECO:0000256" key="1">
    <source>
        <dbReference type="SAM" id="MobiDB-lite"/>
    </source>
</evidence>
<feature type="transmembrane region" description="Helical" evidence="2">
    <location>
        <begin position="203"/>
        <end position="224"/>
    </location>
</feature>
<organism evidence="4 5">
    <name type="scientific">Marinobacter fuscus</name>
    <dbReference type="NCBI Taxonomy" id="2109942"/>
    <lineage>
        <taxon>Bacteria</taxon>
        <taxon>Pseudomonadati</taxon>
        <taxon>Pseudomonadota</taxon>
        <taxon>Gammaproteobacteria</taxon>
        <taxon>Pseudomonadales</taxon>
        <taxon>Marinobacteraceae</taxon>
        <taxon>Marinobacter</taxon>
    </lineage>
</organism>
<dbReference type="EMBL" id="PXNP01000020">
    <property type="protein sequence ID" value="PSF11812.1"/>
    <property type="molecule type" value="Genomic_DNA"/>
</dbReference>
<feature type="transmembrane region" description="Helical" evidence="2">
    <location>
        <begin position="177"/>
        <end position="197"/>
    </location>
</feature>
<dbReference type="OrthoDB" id="148351at2"/>
<comment type="caution">
    <text evidence="4">The sequence shown here is derived from an EMBL/GenBank/DDBJ whole genome shotgun (WGS) entry which is preliminary data.</text>
</comment>
<dbReference type="SUPFAM" id="SSF103481">
    <property type="entry name" value="Multidrug resistance efflux transporter EmrE"/>
    <property type="match status" value="2"/>
</dbReference>
<name>A0A2T1KQA7_9GAMM</name>
<sequence length="331" mass="36009">MSGKTVNSAILLLVIGNAMAILSDVMIKMLEPGAPVFQFAFVRSSLTLLFLLPLMKKLNRQHLFSGFKVHAIRAHVHLAGILCMVVALSNLPLATANAMFYAAPILVMVLSAWFFREKLTPLSVIAVFSGFTGIVLILRPVEFNWAAIAALVSALSLAINAVMVRKLPKEQSTVHKLFLNYLLILPAAGALALWEGASIEPELLLTAAGSALFILCYNITVLMAYRHVDANQVTSAEYTGLIWAVAIGWIWFSEAPDLWFLAGSLMIIVPLVLLGLQHRRRSPARGFNPANRDREADAAAQQAAEQAAYQEDAEPRRQTSIAKVCGQSASS</sequence>
<evidence type="ECO:0000259" key="3">
    <source>
        <dbReference type="Pfam" id="PF00892"/>
    </source>
</evidence>
<feature type="compositionally biased region" description="Low complexity" evidence="1">
    <location>
        <begin position="298"/>
        <end position="310"/>
    </location>
</feature>
<evidence type="ECO:0000313" key="5">
    <source>
        <dbReference type="Proteomes" id="UP000239866"/>
    </source>
</evidence>
<dbReference type="PANTHER" id="PTHR22911">
    <property type="entry name" value="ACYL-MALONYL CONDENSING ENZYME-RELATED"/>
    <property type="match status" value="1"/>
</dbReference>
<dbReference type="PANTHER" id="PTHR22911:SF103">
    <property type="entry name" value="BLR2811 PROTEIN"/>
    <property type="match status" value="1"/>
</dbReference>
<feature type="region of interest" description="Disordered" evidence="1">
    <location>
        <begin position="283"/>
        <end position="331"/>
    </location>
</feature>
<keyword evidence="2" id="KW-0812">Transmembrane</keyword>
<gene>
    <name evidence="4" type="ORF">C7H09_05465</name>
</gene>
<feature type="transmembrane region" description="Helical" evidence="2">
    <location>
        <begin position="258"/>
        <end position="276"/>
    </location>
</feature>
<keyword evidence="2" id="KW-1133">Transmembrane helix</keyword>
<dbReference type="Pfam" id="PF00892">
    <property type="entry name" value="EamA"/>
    <property type="match status" value="2"/>
</dbReference>
<feature type="transmembrane region" description="Helical" evidence="2">
    <location>
        <begin position="74"/>
        <end position="92"/>
    </location>
</feature>
<dbReference type="Gene3D" id="1.10.3730.20">
    <property type="match status" value="1"/>
</dbReference>
<reference evidence="4 5" key="1">
    <citation type="submission" date="2018-03" db="EMBL/GenBank/DDBJ databases">
        <title>Marinobacter brunus sp. nov., a marine bacterium of Gamma-proteobacteria isolated from the surface seawater of the South China Sea.</title>
        <authorList>
            <person name="Cheng H."/>
            <person name="Wu Y.-H."/>
            <person name="Xamxidin M."/>
            <person name="Xu X.-W."/>
        </authorList>
    </citation>
    <scope>NUCLEOTIDE SEQUENCE [LARGE SCALE GENOMIC DNA]</scope>
    <source>
        <strain evidence="4 5">NH169-3</strain>
    </source>
</reference>
<evidence type="ECO:0000313" key="4">
    <source>
        <dbReference type="EMBL" id="PSF11812.1"/>
    </source>
</evidence>